<dbReference type="RefSeq" id="WP_090699301.1">
    <property type="nucleotide sequence ID" value="NZ_FOSP01000012.1"/>
</dbReference>
<dbReference type="STRING" id="52441.SAMN05216302_10127"/>
<keyword evidence="2" id="KW-1185">Reference proteome</keyword>
<dbReference type="AlphaFoldDB" id="A0A1I4BEX9"/>
<sequence>MKSNQIRHHQILQQALLYPERLIGYSDAEWELLIRLARRVKLLGRLALTLKANGLWEKVPPRIASQLKSALVQIKKMQQLAHWELNRILWALEDFDTSIIVLKGAAYGLANLPYSEGRLSVDLDILVPKNDLADIESLLMIKGWQHRTLSAYDEHYYRVWSHEIPPLVHAERATEVDIHHTLTPLTSRLKIDIKLLFDAAIPIKNTRIKTLCPVDMVIHCAVNLFQNNEIANELRDLLDLHDLIVFLGTKEPEFWRQLTDRANQLQLGHILFYGLYFSQNIFKTPVPTGVVDRLHSKPNFMKCWAMRWLVPLALFPQHPDKPMESAALARHLLYLRSHFIRMPLYILLPHLCYKTLRGLFMKKHSIAQQR</sequence>
<reference evidence="2" key="1">
    <citation type="submission" date="2016-10" db="EMBL/GenBank/DDBJ databases">
        <authorList>
            <person name="Varghese N."/>
            <person name="Submissions S."/>
        </authorList>
    </citation>
    <scope>NUCLEOTIDE SEQUENCE [LARGE SCALE GENOMIC DNA]</scope>
    <source>
        <strain evidence="2">Nm69</strain>
    </source>
</reference>
<dbReference type="EMBL" id="FOSP01000012">
    <property type="protein sequence ID" value="SFK67412.1"/>
    <property type="molecule type" value="Genomic_DNA"/>
</dbReference>
<protein>
    <submittedName>
        <fullName evidence="1">Uncharacterized nucleotidyltransferase</fullName>
    </submittedName>
</protein>
<proteinExistence type="predicted"/>
<accession>A0A1I4BEX9</accession>
<evidence type="ECO:0000313" key="2">
    <source>
        <dbReference type="Proteomes" id="UP000199533"/>
    </source>
</evidence>
<dbReference type="GO" id="GO:0016740">
    <property type="term" value="F:transferase activity"/>
    <property type="evidence" value="ECO:0007669"/>
    <property type="project" value="UniProtKB-KW"/>
</dbReference>
<organism evidence="1 2">
    <name type="scientific">Nitrosomonas aestuarii</name>
    <dbReference type="NCBI Taxonomy" id="52441"/>
    <lineage>
        <taxon>Bacteria</taxon>
        <taxon>Pseudomonadati</taxon>
        <taxon>Pseudomonadota</taxon>
        <taxon>Betaproteobacteria</taxon>
        <taxon>Nitrosomonadales</taxon>
        <taxon>Nitrosomonadaceae</taxon>
        <taxon>Nitrosomonas</taxon>
    </lineage>
</organism>
<gene>
    <name evidence="1" type="ORF">SAMN05216302_10127</name>
</gene>
<evidence type="ECO:0000313" key="1">
    <source>
        <dbReference type="EMBL" id="SFK67412.1"/>
    </source>
</evidence>
<dbReference type="Proteomes" id="UP000199533">
    <property type="component" value="Unassembled WGS sequence"/>
</dbReference>
<dbReference type="OrthoDB" id="5497963at2"/>
<name>A0A1I4BEX9_9PROT</name>
<keyword evidence="1" id="KW-0808">Transferase</keyword>
<dbReference type="Pfam" id="PF14907">
    <property type="entry name" value="NTP_transf_5"/>
    <property type="match status" value="1"/>
</dbReference>
<dbReference type="InterPro" id="IPR039498">
    <property type="entry name" value="NTP_transf_5"/>
</dbReference>